<keyword evidence="1" id="KW-1133">Transmembrane helix</keyword>
<dbReference type="RefSeq" id="WP_089836475.1">
    <property type="nucleotide sequence ID" value="NZ_FOZL01000001.1"/>
</dbReference>
<proteinExistence type="predicted"/>
<dbReference type="EMBL" id="FOZL01000001">
    <property type="protein sequence ID" value="SFS01619.1"/>
    <property type="molecule type" value="Genomic_DNA"/>
</dbReference>
<dbReference type="AlphaFoldDB" id="A0A1I6LDU8"/>
<protein>
    <submittedName>
        <fullName evidence="2">Inner membrane protein</fullName>
    </submittedName>
</protein>
<feature type="transmembrane region" description="Helical" evidence="1">
    <location>
        <begin position="90"/>
        <end position="112"/>
    </location>
</feature>
<dbReference type="Proteomes" id="UP000199024">
    <property type="component" value="Unassembled WGS sequence"/>
</dbReference>
<evidence type="ECO:0000313" key="2">
    <source>
        <dbReference type="EMBL" id="SFS01619.1"/>
    </source>
</evidence>
<dbReference type="OrthoDB" id="110250at2"/>
<gene>
    <name evidence="2" type="ORF">SAMN05421771_0597</name>
</gene>
<feature type="transmembrane region" description="Helical" evidence="1">
    <location>
        <begin position="172"/>
        <end position="191"/>
    </location>
</feature>
<feature type="transmembrane region" description="Helical" evidence="1">
    <location>
        <begin position="132"/>
        <end position="160"/>
    </location>
</feature>
<keyword evidence="3" id="KW-1185">Reference proteome</keyword>
<dbReference type="Pfam" id="PF04307">
    <property type="entry name" value="YdjM"/>
    <property type="match status" value="1"/>
</dbReference>
<dbReference type="InterPro" id="IPR007404">
    <property type="entry name" value="YdjM-like"/>
</dbReference>
<accession>A0A1I6LDU8</accession>
<feature type="transmembrane region" description="Helical" evidence="1">
    <location>
        <begin position="57"/>
        <end position="78"/>
    </location>
</feature>
<evidence type="ECO:0000256" key="1">
    <source>
        <dbReference type="SAM" id="Phobius"/>
    </source>
</evidence>
<name>A0A1I6LDU8_9BACT</name>
<keyword evidence="1" id="KW-0472">Membrane</keyword>
<evidence type="ECO:0000313" key="3">
    <source>
        <dbReference type="Proteomes" id="UP000199024"/>
    </source>
</evidence>
<dbReference type="STRING" id="474950.SAMN05421771_0597"/>
<organism evidence="2 3">
    <name type="scientific">Granulicella pectinivorans</name>
    <dbReference type="NCBI Taxonomy" id="474950"/>
    <lineage>
        <taxon>Bacteria</taxon>
        <taxon>Pseudomonadati</taxon>
        <taxon>Acidobacteriota</taxon>
        <taxon>Terriglobia</taxon>
        <taxon>Terriglobales</taxon>
        <taxon>Acidobacteriaceae</taxon>
        <taxon>Granulicella</taxon>
    </lineage>
</organism>
<keyword evidence="1" id="KW-0812">Transmembrane</keyword>
<dbReference type="PANTHER" id="PTHR40031">
    <property type="entry name" value="HYPOTHETICAL MEMBRANE SPANNING PROTEIN"/>
    <property type="match status" value="1"/>
</dbReference>
<sequence length="360" mass="40149">MEPVTHMLTGACLSRAGLNKKAAYATLAMTIAAEFPDIDTLWSLDGPIAGFQHHRGITHTFVAIPFEAALIVGLVWTWHRFRVKRGKPETAAPVNWWMLWVASLVGLLSHLLLDFTNNYGLRPFFPFNPRWYAGSIVFIFEPVIFILLLGALIMPVLFGLINAEVGAQKPKFRGQGWALAALLGICGIWTWRINEQQKAIRLAAQMDLSASVPEGTPVMVGRISASPYPINPYKWHIVMETENFAQLATANTLNSTIDTSAPEDVFFRPPTTVSTLVAKRSRLGQAYLDWSQFPVVTDISGASVDPDDPKAVWTVTFRDLRFMYDVPFLKGRTNPPLTGKVVLDGNRQVVRMEMDGRIDH</sequence>
<reference evidence="2 3" key="1">
    <citation type="submission" date="2016-10" db="EMBL/GenBank/DDBJ databases">
        <authorList>
            <person name="de Groot N.N."/>
        </authorList>
    </citation>
    <scope>NUCLEOTIDE SEQUENCE [LARGE SCALE GENOMIC DNA]</scope>
    <source>
        <strain evidence="2 3">DSM 21001</strain>
    </source>
</reference>
<dbReference type="InterPro" id="IPR053170">
    <property type="entry name" value="Transcription_regulator"/>
</dbReference>
<dbReference type="PANTHER" id="PTHR40031:SF1">
    <property type="entry name" value="MEMBRANE-BOUND METAL-DEPENDENT HYDROLASE"/>
    <property type="match status" value="1"/>
</dbReference>